<dbReference type="EMBL" id="QJNS01000146">
    <property type="protein sequence ID" value="RYO85035.1"/>
    <property type="molecule type" value="Genomic_DNA"/>
</dbReference>
<feature type="chain" id="PRO_5045541892" description="Mid2 domain-containing protein" evidence="3">
    <location>
        <begin position="25"/>
        <end position="197"/>
    </location>
</feature>
<reference evidence="4 5" key="1">
    <citation type="submission" date="2018-06" db="EMBL/GenBank/DDBJ databases">
        <title>Complete Genomes of Monosporascus.</title>
        <authorList>
            <person name="Robinson A.J."/>
            <person name="Natvig D.O."/>
        </authorList>
    </citation>
    <scope>NUCLEOTIDE SEQUENCE [LARGE SCALE GENOMIC DNA]</scope>
    <source>
        <strain evidence="4 5">CBS 609.92</strain>
    </source>
</reference>
<feature type="signal peptide" evidence="3">
    <location>
        <begin position="1"/>
        <end position="24"/>
    </location>
</feature>
<keyword evidence="3" id="KW-0732">Signal</keyword>
<feature type="compositionally biased region" description="Polar residues" evidence="1">
    <location>
        <begin position="160"/>
        <end position="174"/>
    </location>
</feature>
<organism evidence="4 5">
    <name type="scientific">Monosporascus cannonballus</name>
    <dbReference type="NCBI Taxonomy" id="155416"/>
    <lineage>
        <taxon>Eukaryota</taxon>
        <taxon>Fungi</taxon>
        <taxon>Dikarya</taxon>
        <taxon>Ascomycota</taxon>
        <taxon>Pezizomycotina</taxon>
        <taxon>Sordariomycetes</taxon>
        <taxon>Xylariomycetidae</taxon>
        <taxon>Xylariales</taxon>
        <taxon>Xylariales incertae sedis</taxon>
        <taxon>Monosporascus</taxon>
    </lineage>
</organism>
<gene>
    <name evidence="4" type="ORF">DL762_005376</name>
</gene>
<feature type="region of interest" description="Disordered" evidence="1">
    <location>
        <begin position="79"/>
        <end position="119"/>
    </location>
</feature>
<proteinExistence type="predicted"/>
<evidence type="ECO:0000256" key="3">
    <source>
        <dbReference type="SAM" id="SignalP"/>
    </source>
</evidence>
<sequence>MTLSFAKCFTTLLLATFVAEGAAAFNSTHPVETHQKAASPPISIVAPTETSVSPSMETITASLKADSASASAEQFNITVTCDGNAPEPKRARSPKGKKGGHHKNEGGDEEEDSSCHEPTVSAELPTAVIAGIIVSCILGAAIPTSIIALAIILRRSKRSQSAAKKTQADATVVSTPRLDETTKNSLDGTAIWDATRR</sequence>
<evidence type="ECO:0008006" key="6">
    <source>
        <dbReference type="Google" id="ProtNLM"/>
    </source>
</evidence>
<name>A0ABY0H9D5_9PEZI</name>
<protein>
    <recommendedName>
        <fullName evidence="6">Mid2 domain-containing protein</fullName>
    </recommendedName>
</protein>
<evidence type="ECO:0000313" key="5">
    <source>
        <dbReference type="Proteomes" id="UP000294003"/>
    </source>
</evidence>
<evidence type="ECO:0000313" key="4">
    <source>
        <dbReference type="EMBL" id="RYO85035.1"/>
    </source>
</evidence>
<feature type="region of interest" description="Disordered" evidence="1">
    <location>
        <begin position="160"/>
        <end position="183"/>
    </location>
</feature>
<evidence type="ECO:0000256" key="1">
    <source>
        <dbReference type="SAM" id="MobiDB-lite"/>
    </source>
</evidence>
<evidence type="ECO:0000256" key="2">
    <source>
        <dbReference type="SAM" id="Phobius"/>
    </source>
</evidence>
<accession>A0ABY0H9D5</accession>
<keyword evidence="5" id="KW-1185">Reference proteome</keyword>
<feature type="transmembrane region" description="Helical" evidence="2">
    <location>
        <begin position="128"/>
        <end position="153"/>
    </location>
</feature>
<keyword evidence="2" id="KW-1133">Transmembrane helix</keyword>
<keyword evidence="2" id="KW-0812">Transmembrane</keyword>
<comment type="caution">
    <text evidence="4">The sequence shown here is derived from an EMBL/GenBank/DDBJ whole genome shotgun (WGS) entry which is preliminary data.</text>
</comment>
<dbReference type="Proteomes" id="UP000294003">
    <property type="component" value="Unassembled WGS sequence"/>
</dbReference>
<keyword evidence="2" id="KW-0472">Membrane</keyword>
<feature type="compositionally biased region" description="Basic residues" evidence="1">
    <location>
        <begin position="91"/>
        <end position="101"/>
    </location>
</feature>